<dbReference type="EMBL" id="CALNXK010000045">
    <property type="protein sequence ID" value="CAH3128678.1"/>
    <property type="molecule type" value="Genomic_DNA"/>
</dbReference>
<evidence type="ECO:0000256" key="1">
    <source>
        <dbReference type="ARBA" id="ARBA00004240"/>
    </source>
</evidence>
<evidence type="ECO:0000256" key="3">
    <source>
        <dbReference type="ARBA" id="ARBA00022824"/>
    </source>
</evidence>
<evidence type="ECO:0000256" key="8">
    <source>
        <dbReference type="SAM" id="MobiDB-lite"/>
    </source>
</evidence>
<sequence>MLSLVDSKIFPLLSLFICARCFNPFDEGQYDINWAGPITLREDQVAPNEDLSSSRESIVMITKDNEKYKCILPQIETPKEHSYAHTGPQPDVLLESLVIKGECSYRLDTYWTYELCHGRHVKQFHEVKAGVPDAKVQVYYLGKLEPKVVHKKPEEEAKPLDPPPIEGKDQEKSVPTRKVHGHEFPYYKVLMDNGTPCDLLANKPRTTSVLYMCNPRSSNEIISVKEVQTCHYEVEVFTPLLCGNPVYMFREKPVHHISCHPLDGSPNVLIMIINRILPIYMSLMLIFSLSFIVHLEAILNLWMKNYLCTVFWRFVSKEEAIEPNLICYQNFRRVIWGQYGSFAASDDQTAPGPSDEHRDIPPQPDDSLTSAFLHGDYCLVGGGSGWWKYEFCYGKHVTQFHEEESGTRIDILLGKWDREVHIKWKKDRMGHTSSYADHFYGGGDVCDLTGNPRSVQVRLKCKESQHLQEVALSLSEPSTCQYILKVESPIICPLLEEMDAYGLFQVDDS</sequence>
<dbReference type="Proteomes" id="UP001159405">
    <property type="component" value="Unassembled WGS sequence"/>
</dbReference>
<accession>A0ABN8P3E7</accession>
<comment type="function">
    <text evidence="5">Probable lectin that binds selectively to improperly folded lumenal proteins. May function in endoplasmic reticulum quality control and endoplasmic reticulum-associated degradation (ERAD) of both non-glycosylated proteins and glycoproteins.</text>
</comment>
<keyword evidence="9" id="KW-0812">Transmembrane</keyword>
<keyword evidence="4" id="KW-1015">Disulfide bond</keyword>
<evidence type="ECO:0000256" key="4">
    <source>
        <dbReference type="ARBA" id="ARBA00023157"/>
    </source>
</evidence>
<keyword evidence="2 10" id="KW-0732">Signal</keyword>
<evidence type="ECO:0000313" key="13">
    <source>
        <dbReference type="Proteomes" id="UP001159405"/>
    </source>
</evidence>
<keyword evidence="9" id="KW-0472">Membrane</keyword>
<feature type="region of interest" description="Disordered" evidence="8">
    <location>
        <begin position="151"/>
        <end position="174"/>
    </location>
</feature>
<dbReference type="InterPro" id="IPR012913">
    <property type="entry name" value="OS9-like_dom"/>
</dbReference>
<protein>
    <recommendedName>
        <fullName evidence="6">Endoplasmic reticulum lectin 1</fullName>
    </recommendedName>
    <alternativeName>
        <fullName evidence="7">ER lectin</fullName>
    </alternativeName>
</protein>
<evidence type="ECO:0000256" key="7">
    <source>
        <dbReference type="ARBA" id="ARBA00041661"/>
    </source>
</evidence>
<gene>
    <name evidence="12" type="ORF">PLOB_00033723</name>
</gene>
<proteinExistence type="predicted"/>
<evidence type="ECO:0000259" key="11">
    <source>
        <dbReference type="PROSITE" id="PS51914"/>
    </source>
</evidence>
<dbReference type="PANTHER" id="PTHR15414:SF0">
    <property type="entry name" value="ENDOPLASMIC RETICULUM LECTIN 1"/>
    <property type="match status" value="1"/>
</dbReference>
<feature type="domain" description="MRH" evidence="11">
    <location>
        <begin position="101"/>
        <end position="244"/>
    </location>
</feature>
<organism evidence="12 13">
    <name type="scientific">Porites lobata</name>
    <dbReference type="NCBI Taxonomy" id="104759"/>
    <lineage>
        <taxon>Eukaryota</taxon>
        <taxon>Metazoa</taxon>
        <taxon>Cnidaria</taxon>
        <taxon>Anthozoa</taxon>
        <taxon>Hexacorallia</taxon>
        <taxon>Scleractinia</taxon>
        <taxon>Fungiina</taxon>
        <taxon>Poritidae</taxon>
        <taxon>Porites</taxon>
    </lineage>
</organism>
<dbReference type="InterPro" id="IPR044865">
    <property type="entry name" value="MRH_dom"/>
</dbReference>
<dbReference type="PANTHER" id="PTHR15414">
    <property type="entry name" value="OS-9-RELATED"/>
    <property type="match status" value="1"/>
</dbReference>
<keyword evidence="9" id="KW-1133">Transmembrane helix</keyword>
<evidence type="ECO:0000313" key="12">
    <source>
        <dbReference type="EMBL" id="CAH3128678.1"/>
    </source>
</evidence>
<feature type="signal peptide" evidence="10">
    <location>
        <begin position="1"/>
        <end position="21"/>
    </location>
</feature>
<evidence type="ECO:0000256" key="9">
    <source>
        <dbReference type="SAM" id="Phobius"/>
    </source>
</evidence>
<dbReference type="InterPro" id="IPR009011">
    <property type="entry name" value="Man6P_isomerase_rcpt-bd_dom_sf"/>
</dbReference>
<feature type="chain" id="PRO_5045987883" description="Endoplasmic reticulum lectin 1" evidence="10">
    <location>
        <begin position="22"/>
        <end position="509"/>
    </location>
</feature>
<dbReference type="Pfam" id="PF07915">
    <property type="entry name" value="PRKCSH"/>
    <property type="match status" value="2"/>
</dbReference>
<dbReference type="SUPFAM" id="SSF50911">
    <property type="entry name" value="Mannose 6-phosphate receptor domain"/>
    <property type="match status" value="2"/>
</dbReference>
<keyword evidence="3" id="KW-0256">Endoplasmic reticulum</keyword>
<evidence type="ECO:0000256" key="5">
    <source>
        <dbReference type="ARBA" id="ARBA00037585"/>
    </source>
</evidence>
<feature type="transmembrane region" description="Helical" evidence="9">
    <location>
        <begin position="279"/>
        <end position="303"/>
    </location>
</feature>
<keyword evidence="13" id="KW-1185">Reference proteome</keyword>
<evidence type="ECO:0000256" key="10">
    <source>
        <dbReference type="SAM" id="SignalP"/>
    </source>
</evidence>
<feature type="domain" description="MRH" evidence="11">
    <location>
        <begin position="376"/>
        <end position="494"/>
    </location>
</feature>
<dbReference type="PROSITE" id="PS51914">
    <property type="entry name" value="MRH"/>
    <property type="match status" value="2"/>
</dbReference>
<comment type="caution">
    <text evidence="12">The sequence shown here is derived from an EMBL/GenBank/DDBJ whole genome shotgun (WGS) entry which is preliminary data.</text>
</comment>
<evidence type="ECO:0000256" key="2">
    <source>
        <dbReference type="ARBA" id="ARBA00022729"/>
    </source>
</evidence>
<evidence type="ECO:0000256" key="6">
    <source>
        <dbReference type="ARBA" id="ARBA00041108"/>
    </source>
</evidence>
<dbReference type="InterPro" id="IPR045149">
    <property type="entry name" value="OS-9-like"/>
</dbReference>
<dbReference type="Gene3D" id="2.70.130.10">
    <property type="entry name" value="Mannose-6-phosphate receptor binding domain"/>
    <property type="match status" value="2"/>
</dbReference>
<name>A0ABN8P3E7_9CNID</name>
<reference evidence="12 13" key="1">
    <citation type="submission" date="2022-05" db="EMBL/GenBank/DDBJ databases">
        <authorList>
            <consortium name="Genoscope - CEA"/>
            <person name="William W."/>
        </authorList>
    </citation>
    <scope>NUCLEOTIDE SEQUENCE [LARGE SCALE GENOMIC DNA]</scope>
</reference>
<comment type="subcellular location">
    <subcellularLocation>
        <location evidence="1">Endoplasmic reticulum</location>
    </subcellularLocation>
</comment>